<comment type="caution">
    <text evidence="2">The sequence shown here is derived from an EMBL/GenBank/DDBJ whole genome shotgun (WGS) entry which is preliminary data.</text>
</comment>
<dbReference type="Gene3D" id="3.30.1310.10">
    <property type="entry name" value="Nucleoid-associated protein YbaB-like domain"/>
    <property type="match status" value="1"/>
</dbReference>
<accession>A0A848KFQ3</accession>
<evidence type="ECO:0000313" key="2">
    <source>
        <dbReference type="EMBL" id="NMN97813.1"/>
    </source>
</evidence>
<gene>
    <name evidence="2" type="ORF">FGL95_22500</name>
</gene>
<dbReference type="EMBL" id="VCQU01000008">
    <property type="protein sequence ID" value="NMN97813.1"/>
    <property type="molecule type" value="Genomic_DNA"/>
</dbReference>
<evidence type="ECO:0000256" key="1">
    <source>
        <dbReference type="SAM" id="MobiDB-lite"/>
    </source>
</evidence>
<evidence type="ECO:0008006" key="4">
    <source>
        <dbReference type="Google" id="ProtNLM"/>
    </source>
</evidence>
<name>A0A848KFQ3_9NOCA</name>
<protein>
    <recommendedName>
        <fullName evidence="4">YbaB/EbfC DNA-binding family protein</fullName>
    </recommendedName>
</protein>
<dbReference type="RefSeq" id="WP_169591013.1">
    <property type="nucleotide sequence ID" value="NZ_VCQU01000008.1"/>
</dbReference>
<keyword evidence="3" id="KW-1185">Reference proteome</keyword>
<dbReference type="AlphaFoldDB" id="A0A848KFQ3"/>
<feature type="region of interest" description="Disordered" evidence="1">
    <location>
        <begin position="108"/>
        <end position="140"/>
    </location>
</feature>
<evidence type="ECO:0000313" key="3">
    <source>
        <dbReference type="Proteomes" id="UP000535543"/>
    </source>
</evidence>
<organism evidence="2 3">
    <name type="scientific">Antrihabitans stalactiti</name>
    <dbReference type="NCBI Taxonomy" id="2584121"/>
    <lineage>
        <taxon>Bacteria</taxon>
        <taxon>Bacillati</taxon>
        <taxon>Actinomycetota</taxon>
        <taxon>Actinomycetes</taxon>
        <taxon>Mycobacteriales</taxon>
        <taxon>Nocardiaceae</taxon>
        <taxon>Antrihabitans</taxon>
    </lineage>
</organism>
<proteinExistence type="predicted"/>
<reference evidence="2 3" key="2">
    <citation type="submission" date="2020-06" db="EMBL/GenBank/DDBJ databases">
        <title>Antribacter stalactiti gen. nov., sp. nov., a new member of the family Nacardiaceae isolated from a cave.</title>
        <authorList>
            <person name="Kim I.S."/>
        </authorList>
    </citation>
    <scope>NUCLEOTIDE SEQUENCE [LARGE SCALE GENOMIC DNA]</scope>
    <source>
        <strain evidence="2 3">YC2-7</strain>
    </source>
</reference>
<reference evidence="2 3" key="1">
    <citation type="submission" date="2019-05" db="EMBL/GenBank/DDBJ databases">
        <authorList>
            <person name="Lee S.D."/>
        </authorList>
    </citation>
    <scope>NUCLEOTIDE SEQUENCE [LARGE SCALE GENOMIC DNA]</scope>
    <source>
        <strain evidence="2 3">YC2-7</strain>
    </source>
</reference>
<dbReference type="Proteomes" id="UP000535543">
    <property type="component" value="Unassembled WGS sequence"/>
</dbReference>
<dbReference type="InterPro" id="IPR036894">
    <property type="entry name" value="YbaB-like_sf"/>
</dbReference>
<sequence>MTDARSQWTNATDPLSTSLQRLNDTLLVARSEASNPFRSVVVEATAAGQIEIVFIDDSLASGDGERLAAELTTLVREALSRAREQSVGALAEVKSDSRVAEAISDMKDAMAKPLPTAPSPRRTTPPEDEDAYYRRSSWLQ</sequence>